<feature type="transmembrane region" description="Helical" evidence="1">
    <location>
        <begin position="206"/>
        <end position="223"/>
    </location>
</feature>
<accession>A0A255Y5F5</accession>
<feature type="transmembrane region" description="Helical" evidence="1">
    <location>
        <begin position="53"/>
        <end position="78"/>
    </location>
</feature>
<name>A0A255Y5F5_9SPHN</name>
<dbReference type="Proteomes" id="UP000216991">
    <property type="component" value="Unassembled WGS sequence"/>
</dbReference>
<gene>
    <name evidence="2" type="ORF">CHU93_16135</name>
</gene>
<dbReference type="AlphaFoldDB" id="A0A255Y5F5"/>
<keyword evidence="1" id="KW-0812">Transmembrane</keyword>
<evidence type="ECO:0000256" key="1">
    <source>
        <dbReference type="SAM" id="Phobius"/>
    </source>
</evidence>
<evidence type="ECO:0000313" key="2">
    <source>
        <dbReference type="EMBL" id="OYQ24403.1"/>
    </source>
</evidence>
<organism evidence="2 3">
    <name type="scientific">Sandarakinorhabdus cyanobacteriorum</name>
    <dbReference type="NCBI Taxonomy" id="1981098"/>
    <lineage>
        <taxon>Bacteria</taxon>
        <taxon>Pseudomonadati</taxon>
        <taxon>Pseudomonadota</taxon>
        <taxon>Alphaproteobacteria</taxon>
        <taxon>Sphingomonadales</taxon>
        <taxon>Sphingosinicellaceae</taxon>
        <taxon>Sandarakinorhabdus</taxon>
    </lineage>
</organism>
<comment type="caution">
    <text evidence="2">The sequence shown here is derived from an EMBL/GenBank/DDBJ whole genome shotgun (WGS) entry which is preliminary data.</text>
</comment>
<feature type="transmembrane region" description="Helical" evidence="1">
    <location>
        <begin position="84"/>
        <end position="104"/>
    </location>
</feature>
<keyword evidence="3" id="KW-1185">Reference proteome</keyword>
<protein>
    <recommendedName>
        <fullName evidence="4">Copper resistance protein D domain-containing protein</fullName>
    </recommendedName>
</protein>
<dbReference type="EMBL" id="NOXT01000125">
    <property type="protein sequence ID" value="OYQ24403.1"/>
    <property type="molecule type" value="Genomic_DNA"/>
</dbReference>
<dbReference type="OrthoDB" id="3781906at2"/>
<keyword evidence="1" id="KW-1133">Transmembrane helix</keyword>
<sequence>MPMSDLIYPSLVYVHLLLFVLWLGADVGVFLLGQHFRKRHDYTLDQRLALLKLLVLVDMTPRTAWALMVPLSLTVSFAGGWWDVPVAVVAAGWIVGGLWLWLVWDAHWHDQTPRAARNRRIEGWIRWLLAAGYLFLGAESLLTGHPIAPVWLAWKALLFGLIFVAAIMIDFSFKPVGPQLMALISQGSSDATEVPLRTTMDKTRRWVTLTYILLVLTSWLGVVKPLG</sequence>
<proteinExistence type="predicted"/>
<feature type="transmembrane region" description="Helical" evidence="1">
    <location>
        <begin position="151"/>
        <end position="173"/>
    </location>
</feature>
<feature type="transmembrane region" description="Helical" evidence="1">
    <location>
        <begin position="12"/>
        <end position="32"/>
    </location>
</feature>
<evidence type="ECO:0008006" key="4">
    <source>
        <dbReference type="Google" id="ProtNLM"/>
    </source>
</evidence>
<keyword evidence="1" id="KW-0472">Membrane</keyword>
<reference evidence="2 3" key="1">
    <citation type="submission" date="2017-07" db="EMBL/GenBank/DDBJ databases">
        <title>Sandarakinorhabdus cyanobacteriorum sp. nov., a novel bacterium isolated from cyanobacterial aggregates in a eutrophic lake.</title>
        <authorList>
            <person name="Cai H."/>
        </authorList>
    </citation>
    <scope>NUCLEOTIDE SEQUENCE [LARGE SCALE GENOMIC DNA]</scope>
    <source>
        <strain evidence="2 3">TH057</strain>
    </source>
</reference>
<evidence type="ECO:0000313" key="3">
    <source>
        <dbReference type="Proteomes" id="UP000216991"/>
    </source>
</evidence>
<feature type="transmembrane region" description="Helical" evidence="1">
    <location>
        <begin position="124"/>
        <end position="145"/>
    </location>
</feature>